<sequence length="190" mass="19596">MPAAPRLGRPGRSRSCRAQGLSLVESLVALAVLAIVAGAALPAFTALAEQRHLQGVAAQFEADVQFARDSAELRAQSVRLTFFDGADGPRCWLVHTGEPEACRCDAVTGSAACDAPSELLRASVLPGTVPLRLAPNAASVRFSAPRHTVSPALTLTLSARSGRSVSEVVSVVGRVRGCAPAGAVPGFRSC</sequence>
<evidence type="ECO:0000313" key="13">
    <source>
        <dbReference type="EMBL" id="NML14715.1"/>
    </source>
</evidence>
<evidence type="ECO:0000256" key="10">
    <source>
        <dbReference type="ARBA" id="ARBA00030775"/>
    </source>
</evidence>
<gene>
    <name evidence="13" type="ORF">HHL10_06965</name>
</gene>
<evidence type="ECO:0000256" key="7">
    <source>
        <dbReference type="ARBA" id="ARBA00022989"/>
    </source>
</evidence>
<evidence type="ECO:0000256" key="8">
    <source>
        <dbReference type="ARBA" id="ARBA00023136"/>
    </source>
</evidence>
<dbReference type="EMBL" id="JABBFW010000003">
    <property type="protein sequence ID" value="NML14715.1"/>
    <property type="molecule type" value="Genomic_DNA"/>
</dbReference>
<evidence type="ECO:0000256" key="4">
    <source>
        <dbReference type="ARBA" id="ARBA00022481"/>
    </source>
</evidence>
<name>A0A848F7L8_9BURK</name>
<dbReference type="InterPro" id="IPR012902">
    <property type="entry name" value="N_methyl_site"/>
</dbReference>
<keyword evidence="6 11" id="KW-0812">Transmembrane</keyword>
<evidence type="ECO:0000256" key="5">
    <source>
        <dbReference type="ARBA" id="ARBA00022519"/>
    </source>
</evidence>
<feature type="transmembrane region" description="Helical" evidence="11">
    <location>
        <begin position="21"/>
        <end position="44"/>
    </location>
</feature>
<dbReference type="Proteomes" id="UP000574067">
    <property type="component" value="Unassembled WGS sequence"/>
</dbReference>
<evidence type="ECO:0000259" key="12">
    <source>
        <dbReference type="Pfam" id="PF12019"/>
    </source>
</evidence>
<dbReference type="Pfam" id="PF12019">
    <property type="entry name" value="GspH"/>
    <property type="match status" value="1"/>
</dbReference>
<evidence type="ECO:0000256" key="9">
    <source>
        <dbReference type="ARBA" id="ARBA00025772"/>
    </source>
</evidence>
<comment type="subcellular location">
    <subcellularLocation>
        <location evidence="1">Cell inner membrane</location>
        <topology evidence="1">Single-pass membrane protein</topology>
    </subcellularLocation>
</comment>
<evidence type="ECO:0000256" key="1">
    <source>
        <dbReference type="ARBA" id="ARBA00004377"/>
    </source>
</evidence>
<comment type="caution">
    <text evidence="13">The sequence shown here is derived from an EMBL/GenBank/DDBJ whole genome shotgun (WGS) entry which is preliminary data.</text>
</comment>
<dbReference type="RefSeq" id="WP_169159610.1">
    <property type="nucleotide sequence ID" value="NZ_JABBFW010000003.1"/>
</dbReference>
<keyword evidence="8 11" id="KW-0472">Membrane</keyword>
<evidence type="ECO:0000256" key="3">
    <source>
        <dbReference type="ARBA" id="ARBA00022475"/>
    </source>
</evidence>
<evidence type="ECO:0000256" key="6">
    <source>
        <dbReference type="ARBA" id="ARBA00022692"/>
    </source>
</evidence>
<evidence type="ECO:0000256" key="2">
    <source>
        <dbReference type="ARBA" id="ARBA00021549"/>
    </source>
</evidence>
<feature type="domain" description="General secretion pathway GspH" evidence="12">
    <location>
        <begin position="57"/>
        <end position="170"/>
    </location>
</feature>
<dbReference type="GO" id="GO:0015628">
    <property type="term" value="P:protein secretion by the type II secretion system"/>
    <property type="evidence" value="ECO:0007669"/>
    <property type="project" value="InterPro"/>
</dbReference>
<evidence type="ECO:0000313" key="14">
    <source>
        <dbReference type="Proteomes" id="UP000574067"/>
    </source>
</evidence>
<keyword evidence="14" id="KW-1185">Reference proteome</keyword>
<proteinExistence type="inferred from homology"/>
<accession>A0A848F7L8</accession>
<keyword evidence="7 11" id="KW-1133">Transmembrane helix</keyword>
<dbReference type="PROSITE" id="PS00409">
    <property type="entry name" value="PROKAR_NTER_METHYL"/>
    <property type="match status" value="1"/>
</dbReference>
<dbReference type="NCBIfam" id="TIGR02532">
    <property type="entry name" value="IV_pilin_GFxxxE"/>
    <property type="match status" value="1"/>
</dbReference>
<dbReference type="GO" id="GO:0015627">
    <property type="term" value="C:type II protein secretion system complex"/>
    <property type="evidence" value="ECO:0007669"/>
    <property type="project" value="InterPro"/>
</dbReference>
<keyword evidence="5" id="KW-0997">Cell inner membrane</keyword>
<dbReference type="InterPro" id="IPR022346">
    <property type="entry name" value="T2SS_GspH"/>
</dbReference>
<organism evidence="13 14">
    <name type="scientific">Azohydromonas caseinilytica</name>
    <dbReference type="NCBI Taxonomy" id="2728836"/>
    <lineage>
        <taxon>Bacteria</taxon>
        <taxon>Pseudomonadati</taxon>
        <taxon>Pseudomonadota</taxon>
        <taxon>Betaproteobacteria</taxon>
        <taxon>Burkholderiales</taxon>
        <taxon>Sphaerotilaceae</taxon>
        <taxon>Azohydromonas</taxon>
    </lineage>
</organism>
<comment type="similarity">
    <text evidence="9">Belongs to the GSP H family.</text>
</comment>
<dbReference type="GO" id="GO:0005886">
    <property type="term" value="C:plasma membrane"/>
    <property type="evidence" value="ECO:0007669"/>
    <property type="project" value="UniProtKB-SubCell"/>
</dbReference>
<keyword evidence="3" id="KW-1003">Cell membrane</keyword>
<reference evidence="13 14" key="1">
    <citation type="submission" date="2020-04" db="EMBL/GenBank/DDBJ databases">
        <title>Azohydromonas sp. isolated from soil.</title>
        <authorList>
            <person name="Dahal R.H."/>
        </authorList>
    </citation>
    <scope>NUCLEOTIDE SEQUENCE [LARGE SCALE GENOMIC DNA]</scope>
    <source>
        <strain evidence="13 14">G-1-1-14</strain>
    </source>
</reference>
<dbReference type="SUPFAM" id="SSF54523">
    <property type="entry name" value="Pili subunits"/>
    <property type="match status" value="1"/>
</dbReference>
<dbReference type="InterPro" id="IPR045584">
    <property type="entry name" value="Pilin-like"/>
</dbReference>
<protein>
    <recommendedName>
        <fullName evidence="2">Type II secretion system protein H</fullName>
    </recommendedName>
    <alternativeName>
        <fullName evidence="10">General secretion pathway protein H</fullName>
    </alternativeName>
</protein>
<dbReference type="AlphaFoldDB" id="A0A848F7L8"/>
<dbReference type="Gene3D" id="3.55.40.10">
    <property type="entry name" value="minor pseudopilin epsh domain"/>
    <property type="match status" value="1"/>
</dbReference>
<keyword evidence="4" id="KW-0488">Methylation</keyword>
<dbReference type="Pfam" id="PF07963">
    <property type="entry name" value="N_methyl"/>
    <property type="match status" value="1"/>
</dbReference>
<evidence type="ECO:0000256" key="11">
    <source>
        <dbReference type="SAM" id="Phobius"/>
    </source>
</evidence>